<dbReference type="Gene3D" id="3.40.390.10">
    <property type="entry name" value="Collagenase (Catalytic Domain)"/>
    <property type="match status" value="1"/>
</dbReference>
<name>A0A6C0KYU6_9ZZZZ</name>
<accession>A0A6C0KYU6</accession>
<evidence type="ECO:0008006" key="2">
    <source>
        <dbReference type="Google" id="ProtNLM"/>
    </source>
</evidence>
<dbReference type="AlphaFoldDB" id="A0A6C0KYU6"/>
<sequence>MNNLLRNSTALCSSVCIVGKNTSYSFCDGQDNPNNYVSWEAYKFINKLTKRKEDNVDKNVIGDLVKNNHKFYKKKLLCRGLEIKGSKKVDDKSFYIACDRLQRMLRHSSENVTKNLIKNDVGFNLIAKSEQMTDLPEHCHMKDVKGGYSGRGNMVNKCRGMRHGQNVFCGEENLIQQGLKTEYSPNIKDIFIHETSHAIMGDGVDGKTQEDISKVFKDAKSSNNLWKKPNGKNAYALSNSKEYFAELSMWLFGGHGDYANIENKIPKPGPGGLSEYDNDGFKLICDIYNGTREIPLDVSKERIYQPIVEISKSEEPDEFFSRIPYSKNGPPKNKKVTLSFQLKNKNDNSEYLVSWLNYKGEKRWGFLINKNCPKFNTSTFVGHAWLIEKNPKDGCCQVLKAFVAEDYEKGVCLI</sequence>
<proteinExistence type="predicted"/>
<reference evidence="1" key="1">
    <citation type="journal article" date="2020" name="Nature">
        <title>Giant virus diversity and host interactions through global metagenomics.</title>
        <authorList>
            <person name="Schulz F."/>
            <person name="Roux S."/>
            <person name="Paez-Espino D."/>
            <person name="Jungbluth S."/>
            <person name="Walsh D.A."/>
            <person name="Denef V.J."/>
            <person name="McMahon K.D."/>
            <person name="Konstantinidis K.T."/>
            <person name="Eloe-Fadrosh E.A."/>
            <person name="Kyrpides N.C."/>
            <person name="Woyke T."/>
        </authorList>
    </citation>
    <scope>NUCLEOTIDE SEQUENCE</scope>
    <source>
        <strain evidence="1">GVMAG-S-ERX555907-63</strain>
    </source>
</reference>
<organism evidence="1">
    <name type="scientific">viral metagenome</name>
    <dbReference type="NCBI Taxonomy" id="1070528"/>
    <lineage>
        <taxon>unclassified sequences</taxon>
        <taxon>metagenomes</taxon>
        <taxon>organismal metagenomes</taxon>
    </lineage>
</organism>
<protein>
    <recommendedName>
        <fullName evidence="2">von Hippel-Lindau disease tumour suppressor beta domain-containing protein</fullName>
    </recommendedName>
</protein>
<dbReference type="InterPro" id="IPR024079">
    <property type="entry name" value="MetalloPept_cat_dom_sf"/>
</dbReference>
<evidence type="ECO:0000313" key="1">
    <source>
        <dbReference type="EMBL" id="QHU23152.1"/>
    </source>
</evidence>
<dbReference type="GO" id="GO:0008237">
    <property type="term" value="F:metallopeptidase activity"/>
    <property type="evidence" value="ECO:0007669"/>
    <property type="project" value="InterPro"/>
</dbReference>
<dbReference type="EMBL" id="MN741025">
    <property type="protein sequence ID" value="QHU23152.1"/>
    <property type="molecule type" value="Genomic_DNA"/>
</dbReference>
<dbReference type="SUPFAM" id="SSF55486">
    <property type="entry name" value="Metalloproteases ('zincins'), catalytic domain"/>
    <property type="match status" value="1"/>
</dbReference>